<proteinExistence type="predicted"/>
<dbReference type="Proteomes" id="UP000747399">
    <property type="component" value="Unassembled WGS sequence"/>
</dbReference>
<comment type="caution">
    <text evidence="1">The sequence shown here is derived from an EMBL/GenBank/DDBJ whole genome shotgun (WGS) entry which is preliminary data.</text>
</comment>
<reference evidence="1" key="1">
    <citation type="journal article" date="2021" name="Proc. Natl. Acad. Sci. U.S.A.">
        <title>Three genomes in the algal genus Volvox reveal the fate of a haploid sex-determining region after a transition to homothallism.</title>
        <authorList>
            <person name="Yamamoto K."/>
            <person name="Hamaji T."/>
            <person name="Kawai-Toyooka H."/>
            <person name="Matsuzaki R."/>
            <person name="Takahashi F."/>
            <person name="Nishimura Y."/>
            <person name="Kawachi M."/>
            <person name="Noguchi H."/>
            <person name="Minakuchi Y."/>
            <person name="Umen J.G."/>
            <person name="Toyoda A."/>
            <person name="Nozaki H."/>
        </authorList>
    </citation>
    <scope>NUCLEOTIDE SEQUENCE</scope>
    <source>
        <strain evidence="1">NIES-3780</strain>
    </source>
</reference>
<evidence type="ECO:0000313" key="1">
    <source>
        <dbReference type="EMBL" id="GIL51337.1"/>
    </source>
</evidence>
<evidence type="ECO:0000313" key="2">
    <source>
        <dbReference type="Proteomes" id="UP000747399"/>
    </source>
</evidence>
<keyword evidence="2" id="KW-1185">Reference proteome</keyword>
<dbReference type="EMBL" id="BNCO01000010">
    <property type="protein sequence ID" value="GIL51337.1"/>
    <property type="molecule type" value="Genomic_DNA"/>
</dbReference>
<protein>
    <submittedName>
        <fullName evidence="1">Uncharacterized protein</fullName>
    </submittedName>
</protein>
<name>A0A8J4B0M3_9CHLO</name>
<gene>
    <name evidence="1" type="ORF">Vafri_7344</name>
</gene>
<sequence length="112" mass="12062">MEPNLAFSAFSETARSVGSAPGGKGTFLPCNLNVNPSCKISGVKLWSTLNSAPTPTQSTLDPAPGTAAGIPLDGNPFSRMWRYILYIHPRVPQTHTHTHTSCSNFSRRHAEP</sequence>
<organism evidence="1 2">
    <name type="scientific">Volvox africanus</name>
    <dbReference type="NCBI Taxonomy" id="51714"/>
    <lineage>
        <taxon>Eukaryota</taxon>
        <taxon>Viridiplantae</taxon>
        <taxon>Chlorophyta</taxon>
        <taxon>core chlorophytes</taxon>
        <taxon>Chlorophyceae</taxon>
        <taxon>CS clade</taxon>
        <taxon>Chlamydomonadales</taxon>
        <taxon>Volvocaceae</taxon>
        <taxon>Volvox</taxon>
    </lineage>
</organism>
<dbReference type="AlphaFoldDB" id="A0A8J4B0M3"/>
<accession>A0A8J4B0M3</accession>